<evidence type="ECO:0000256" key="3">
    <source>
        <dbReference type="ARBA" id="ARBA00007658"/>
    </source>
</evidence>
<dbReference type="GO" id="GO:0005783">
    <property type="term" value="C:endoplasmic reticulum"/>
    <property type="evidence" value="ECO:0007669"/>
    <property type="project" value="TreeGrafter"/>
</dbReference>
<evidence type="ECO:0000256" key="11">
    <source>
        <dbReference type="PIRSR" id="PIRSR601382-2"/>
    </source>
</evidence>
<evidence type="ECO:0000313" key="16">
    <source>
        <dbReference type="Proteomes" id="UP001147746"/>
    </source>
</evidence>
<keyword evidence="14" id="KW-1133">Transmembrane helix</keyword>
<keyword evidence="4 11" id="KW-0479">Metal-binding</keyword>
<accession>A0A9W9U9B0</accession>
<feature type="binding site" evidence="11">
    <location>
        <position position="555"/>
    </location>
    <ligand>
        <name>Ca(2+)</name>
        <dbReference type="ChEBI" id="CHEBI:29108"/>
    </ligand>
</feature>
<keyword evidence="6 11" id="KW-0106">Calcium</keyword>
<keyword evidence="16" id="KW-1185">Reference proteome</keyword>
<comment type="cofactor">
    <cofactor evidence="1 11">
        <name>Ca(2+)</name>
        <dbReference type="ChEBI" id="CHEBI:29108"/>
    </cofactor>
</comment>
<dbReference type="GO" id="GO:0005975">
    <property type="term" value="P:carbohydrate metabolic process"/>
    <property type="evidence" value="ECO:0007669"/>
    <property type="project" value="InterPro"/>
</dbReference>
<evidence type="ECO:0000256" key="13">
    <source>
        <dbReference type="RuleBase" id="RU361193"/>
    </source>
</evidence>
<keyword evidence="7 12" id="KW-1015">Disulfide bond</keyword>
<comment type="catalytic activity">
    <reaction evidence="8">
        <text>N(4)-(alpha-D-Man-(1-&gt;2)-alpha-D-Man-(1-&gt;2)-alpha-D-Man-(1-&gt;3)-[alpha-D-Man-(1-&gt;3)-[alpha-D-Man-(1-&gt;2)-alpha-D-Man-(1-&gt;6)]-alpha-D-Man-(1-&gt;6)]-beta-D-Man-(1-&gt;4)-beta-D-GlcNAc-(1-&gt;4)-beta-D-GlcNAc)-L-asparaginyl-[protein] (N-glucan mannose isomer 8A1,2,3B1,3) + 3 H2O = N(4)-(alpha-D-Man-(1-&gt;3)-[alpha-D-Man-(1-&gt;3)-[alpha-D-Man-(1-&gt;6)]-alpha-D-Man-(1-&gt;6)]-beta-D-Man-(1-&gt;4)-beta-D-GlcNAc-(1-&gt;4)-beta-D-GlcNAc)-L-asparaginyl-[protein] (N-glucan mannose isomer 5A1,2) + 3 beta-D-mannose</text>
        <dbReference type="Rhea" id="RHEA:56028"/>
        <dbReference type="Rhea" id="RHEA-COMP:14358"/>
        <dbReference type="Rhea" id="RHEA-COMP:14367"/>
        <dbReference type="ChEBI" id="CHEBI:15377"/>
        <dbReference type="ChEBI" id="CHEBI:28563"/>
        <dbReference type="ChEBI" id="CHEBI:59087"/>
        <dbReference type="ChEBI" id="CHEBI:60628"/>
        <dbReference type="EC" id="3.2.1.113"/>
    </reaction>
</comment>
<dbReference type="PANTHER" id="PTHR11742">
    <property type="entry name" value="MANNOSYL-OLIGOSACCHARIDE ALPHA-1,2-MANNOSIDASE-RELATED"/>
    <property type="match status" value="1"/>
</dbReference>
<evidence type="ECO:0000256" key="8">
    <source>
        <dbReference type="ARBA" id="ARBA00047669"/>
    </source>
</evidence>
<sequence>MPPGPEEPGHQVKIVSKSHGKSRQIWLGLKGIFLPVLIGVLALVAGLFLDSPNIEAALGYFRAENQDSYWKKHREEVKDVFVTSWDAYSKYAWGKDIFHPISKRGEQMSPNGLGWIIVDSLDTLMVMNLTSQLSDARKWLKRDLTYDQDQDVNTFETTIRMLGGLLSAHFLSTQLPDISSRRDHVYLEKAIDLADRLLVAYDSPAGIPYSSVNIGTRQGLRSHTDNGASSTAEATTLQLEMKYLANLTGNEVYWQKAENVMKVVDDHRMPDGLLPIFVSPDTGNFRSRIIRLGSRGDSYYEYLAKQYLQTHEPIYGEMWEEALAGIQKHLVTTTKHSNLQIVAELEKGIGGRLSPKMDHLVCFLPGSIAIAATDGRTEAAARKLPTWNTQKEKQMELARELTKTCWAMYAVTETGLSPEIAWFNVEDDNLEPNPGSRFQNRSSDDLKSWQEDFKIKSADAHNLQRPETVESLFLLFRVTEDPIYRKWGWEIFKSFKEHMLVTSGEGYTSLDDVTTIPSPTRDNMESFWLAETLKYLYLLFSPSEYLPLTEVVFNTEAHVFPRFEPNKFKTGWKRRERNESRNKYP</sequence>
<feature type="active site" evidence="10">
    <location>
        <position position="297"/>
    </location>
</feature>
<feature type="disulfide bond" evidence="12">
    <location>
        <begin position="362"/>
        <end position="405"/>
    </location>
</feature>
<keyword evidence="14" id="KW-0472">Membrane</keyword>
<name>A0A9W9U9B0_9EURO</name>
<dbReference type="InterPro" id="IPR050749">
    <property type="entry name" value="Glycosyl_Hydrolase_47"/>
</dbReference>
<comment type="catalytic activity">
    <reaction evidence="9">
        <text>N(4)-(alpha-D-Man-(1-&gt;2)-alpha-D-Man-(1-&gt;2)-alpha-D-Man-(1-&gt;3)-[alpha-D-Man-(1-&gt;2)-alpha-D-Man-(1-&gt;3)-[alpha-D-Man-(1-&gt;2)-alpha-D-Man-(1-&gt;6)]-alpha-D-Man-(1-&gt;6)]-beta-D-Man-(1-&gt;4)-beta-D-GlcNAc-(1-&gt;4)-beta-D-GlcNAc)-L-asparaginyl-[protein] (N-glucan mannose isomer 9A1,2,3B1,2,3) + 4 H2O = N(4)-(alpha-D-Man-(1-&gt;3)-[alpha-D-Man-(1-&gt;3)-[alpha-D-Man-(1-&gt;6)]-alpha-D-Man-(1-&gt;6)]-beta-D-Man-(1-&gt;4)-beta-D-GlcNAc-(1-&gt;4)-beta-D-GlcNAc)-L-asparaginyl-[protein] (N-glucan mannose isomer 5A1,2) + 4 beta-D-mannose</text>
        <dbReference type="Rhea" id="RHEA:56008"/>
        <dbReference type="Rhea" id="RHEA-COMP:14356"/>
        <dbReference type="Rhea" id="RHEA-COMP:14367"/>
        <dbReference type="ChEBI" id="CHEBI:15377"/>
        <dbReference type="ChEBI" id="CHEBI:28563"/>
        <dbReference type="ChEBI" id="CHEBI:59087"/>
        <dbReference type="ChEBI" id="CHEBI:139493"/>
        <dbReference type="EC" id="3.2.1.113"/>
    </reaction>
</comment>
<dbReference type="GO" id="GO:0036503">
    <property type="term" value="P:ERAD pathway"/>
    <property type="evidence" value="ECO:0007669"/>
    <property type="project" value="UniProtKB-ARBA"/>
</dbReference>
<dbReference type="InterPro" id="IPR036026">
    <property type="entry name" value="Seven-hairpin_glycosidases"/>
</dbReference>
<feature type="active site" evidence="10">
    <location>
        <position position="467"/>
    </location>
</feature>
<evidence type="ECO:0000256" key="12">
    <source>
        <dbReference type="PIRSR" id="PIRSR601382-3"/>
    </source>
</evidence>
<dbReference type="GO" id="GO:0004571">
    <property type="term" value="F:mannosyl-oligosaccharide 1,2-alpha-mannosidase activity"/>
    <property type="evidence" value="ECO:0007669"/>
    <property type="project" value="UniProtKB-EC"/>
</dbReference>
<reference evidence="15" key="2">
    <citation type="journal article" date="2023" name="IMA Fungus">
        <title>Comparative genomic study of the Penicillium genus elucidates a diverse pangenome and 15 lateral gene transfer events.</title>
        <authorList>
            <person name="Petersen C."/>
            <person name="Sorensen T."/>
            <person name="Nielsen M.R."/>
            <person name="Sondergaard T.E."/>
            <person name="Sorensen J.L."/>
            <person name="Fitzpatrick D.A."/>
            <person name="Frisvad J.C."/>
            <person name="Nielsen K.L."/>
        </authorList>
    </citation>
    <scope>NUCLEOTIDE SEQUENCE</scope>
    <source>
        <strain evidence="15">IBT 21472</strain>
    </source>
</reference>
<dbReference type="Proteomes" id="UP001147746">
    <property type="component" value="Unassembled WGS sequence"/>
</dbReference>
<dbReference type="GO" id="GO:0016020">
    <property type="term" value="C:membrane"/>
    <property type="evidence" value="ECO:0007669"/>
    <property type="project" value="InterPro"/>
</dbReference>
<keyword evidence="5 13" id="KW-0378">Hydrolase</keyword>
<evidence type="ECO:0000256" key="14">
    <source>
        <dbReference type="SAM" id="Phobius"/>
    </source>
</evidence>
<dbReference type="PRINTS" id="PR00747">
    <property type="entry name" value="GLYHDRLASE47"/>
</dbReference>
<dbReference type="EC" id="3.2.1.-" evidence="13"/>
<evidence type="ECO:0000256" key="9">
    <source>
        <dbReference type="ARBA" id="ARBA00048605"/>
    </source>
</evidence>
<evidence type="ECO:0000256" key="5">
    <source>
        <dbReference type="ARBA" id="ARBA00022801"/>
    </source>
</evidence>
<feature type="transmembrane region" description="Helical" evidence="14">
    <location>
        <begin position="27"/>
        <end position="49"/>
    </location>
</feature>
<evidence type="ECO:0000256" key="6">
    <source>
        <dbReference type="ARBA" id="ARBA00022837"/>
    </source>
</evidence>
<evidence type="ECO:0000256" key="7">
    <source>
        <dbReference type="ARBA" id="ARBA00023157"/>
    </source>
</evidence>
<dbReference type="InterPro" id="IPR012341">
    <property type="entry name" value="6hp_glycosidase-like_sf"/>
</dbReference>
<dbReference type="GO" id="GO:0005509">
    <property type="term" value="F:calcium ion binding"/>
    <property type="evidence" value="ECO:0007669"/>
    <property type="project" value="InterPro"/>
</dbReference>
<comment type="pathway">
    <text evidence="2">Protein modification; protein glycosylation.</text>
</comment>
<protein>
    <recommendedName>
        <fullName evidence="13">alpha-1,2-Mannosidase</fullName>
        <ecNumber evidence="13">3.2.1.-</ecNumber>
    </recommendedName>
</protein>
<keyword evidence="13" id="KW-0326">Glycosidase</keyword>
<dbReference type="EMBL" id="JAPZBO010000002">
    <property type="protein sequence ID" value="KAJ5324528.1"/>
    <property type="molecule type" value="Genomic_DNA"/>
</dbReference>
<dbReference type="Pfam" id="PF01532">
    <property type="entry name" value="Glyco_hydro_47"/>
    <property type="match status" value="1"/>
</dbReference>
<reference evidence="15" key="1">
    <citation type="submission" date="2022-12" db="EMBL/GenBank/DDBJ databases">
        <authorList>
            <person name="Petersen C."/>
        </authorList>
    </citation>
    <scope>NUCLEOTIDE SEQUENCE</scope>
    <source>
        <strain evidence="15">IBT 21472</strain>
    </source>
</reference>
<gene>
    <name evidence="15" type="ORF">N7476_003128</name>
</gene>
<evidence type="ECO:0000256" key="2">
    <source>
        <dbReference type="ARBA" id="ARBA00004922"/>
    </source>
</evidence>
<comment type="caution">
    <text evidence="15">The sequence shown here is derived from an EMBL/GenBank/DDBJ whole genome shotgun (WGS) entry which is preliminary data.</text>
</comment>
<proteinExistence type="inferred from homology"/>
<organism evidence="15 16">
    <name type="scientific">Penicillium atrosanguineum</name>
    <dbReference type="NCBI Taxonomy" id="1132637"/>
    <lineage>
        <taxon>Eukaryota</taxon>
        <taxon>Fungi</taxon>
        <taxon>Dikarya</taxon>
        <taxon>Ascomycota</taxon>
        <taxon>Pezizomycotina</taxon>
        <taxon>Eurotiomycetes</taxon>
        <taxon>Eurotiomycetidae</taxon>
        <taxon>Eurotiales</taxon>
        <taxon>Aspergillaceae</taxon>
        <taxon>Penicillium</taxon>
    </lineage>
</organism>
<feature type="active site" description="Proton donor" evidence="10">
    <location>
        <position position="419"/>
    </location>
</feature>
<feature type="active site" description="Proton donor" evidence="10">
    <location>
        <position position="156"/>
    </location>
</feature>
<keyword evidence="14" id="KW-0812">Transmembrane</keyword>
<dbReference type="PANTHER" id="PTHR11742:SF55">
    <property type="entry name" value="ENDOPLASMIC RETICULUM MANNOSYL-OLIGOSACCHARIDE 1,2-ALPHA-MANNOSIDASE"/>
    <property type="match status" value="1"/>
</dbReference>
<evidence type="ECO:0000313" key="15">
    <source>
        <dbReference type="EMBL" id="KAJ5324528.1"/>
    </source>
</evidence>
<comment type="similarity">
    <text evidence="3 13">Belongs to the glycosyl hydrolase 47 family.</text>
</comment>
<dbReference type="AlphaFoldDB" id="A0A9W9U9B0"/>
<evidence type="ECO:0000256" key="10">
    <source>
        <dbReference type="PIRSR" id="PIRSR601382-1"/>
    </source>
</evidence>
<dbReference type="SUPFAM" id="SSF48225">
    <property type="entry name" value="Seven-hairpin glycosidases"/>
    <property type="match status" value="1"/>
</dbReference>
<evidence type="ECO:0000256" key="1">
    <source>
        <dbReference type="ARBA" id="ARBA00001913"/>
    </source>
</evidence>
<dbReference type="Gene3D" id="1.50.10.10">
    <property type="match status" value="1"/>
</dbReference>
<dbReference type="InterPro" id="IPR001382">
    <property type="entry name" value="Glyco_hydro_47"/>
</dbReference>
<evidence type="ECO:0000256" key="4">
    <source>
        <dbReference type="ARBA" id="ARBA00022723"/>
    </source>
</evidence>